<evidence type="ECO:0000313" key="2">
    <source>
        <dbReference type="Proteomes" id="UP000053611"/>
    </source>
</evidence>
<dbReference type="GeneID" id="28980430"/>
<name>A0A0J1AW77_9TREE</name>
<dbReference type="AlphaFoldDB" id="A0A0J1AW77"/>
<accession>A0A0J1AW77</accession>
<dbReference type="EMBL" id="KQ087256">
    <property type="protein sequence ID" value="KLT39534.1"/>
    <property type="molecule type" value="Genomic_DNA"/>
</dbReference>
<protein>
    <submittedName>
        <fullName evidence="1">Uncharacterized protein</fullName>
    </submittedName>
</protein>
<gene>
    <name evidence="1" type="ORF">CC85DRAFT_191914</name>
</gene>
<evidence type="ECO:0000313" key="1">
    <source>
        <dbReference type="EMBL" id="KLT39534.1"/>
    </source>
</evidence>
<dbReference type="Proteomes" id="UP000053611">
    <property type="component" value="Unassembled WGS sequence"/>
</dbReference>
<proteinExistence type="predicted"/>
<keyword evidence="2" id="KW-1185">Reference proteome</keyword>
<sequence length="84" mass="9908">MLKHHKWLILRRRLHSCQISCTLTTCMLLDGGYVIQPEWSRRRRHGQLVQKTAHGCSVIDVRQNGSHRVSQCTVLISRYVRQNR</sequence>
<reference evidence="1 2" key="1">
    <citation type="submission" date="2015-03" db="EMBL/GenBank/DDBJ databases">
        <title>Genomics and transcriptomics of the oil-accumulating basidiomycete yeast T. oleaginosus allow insights into substrate utilization and the diverse evolutionary trajectories of mating systems in fungi.</title>
        <authorList>
            <consortium name="DOE Joint Genome Institute"/>
            <person name="Kourist R."/>
            <person name="Kracht O."/>
            <person name="Bracharz F."/>
            <person name="Lipzen A."/>
            <person name="Nolan M."/>
            <person name="Ohm R."/>
            <person name="Grigoriev I."/>
            <person name="Sun S."/>
            <person name="Heitman J."/>
            <person name="Bruck T."/>
            <person name="Nowrousian M."/>
        </authorList>
    </citation>
    <scope>NUCLEOTIDE SEQUENCE [LARGE SCALE GENOMIC DNA]</scope>
    <source>
        <strain evidence="1 2">IBC0246</strain>
    </source>
</reference>
<organism evidence="1 2">
    <name type="scientific">Cutaneotrichosporon oleaginosum</name>
    <dbReference type="NCBI Taxonomy" id="879819"/>
    <lineage>
        <taxon>Eukaryota</taxon>
        <taxon>Fungi</taxon>
        <taxon>Dikarya</taxon>
        <taxon>Basidiomycota</taxon>
        <taxon>Agaricomycotina</taxon>
        <taxon>Tremellomycetes</taxon>
        <taxon>Trichosporonales</taxon>
        <taxon>Trichosporonaceae</taxon>
        <taxon>Cutaneotrichosporon</taxon>
    </lineage>
</organism>
<dbReference type="RefSeq" id="XP_018276025.1">
    <property type="nucleotide sequence ID" value="XM_018419827.1"/>
</dbReference>